<evidence type="ECO:0000256" key="8">
    <source>
        <dbReference type="ARBA" id="ARBA00047883"/>
    </source>
</evidence>
<evidence type="ECO:0000313" key="14">
    <source>
        <dbReference type="Proteomes" id="UP000031563"/>
    </source>
</evidence>
<dbReference type="Proteomes" id="UP000031563">
    <property type="component" value="Unassembled WGS sequence"/>
</dbReference>
<dbReference type="InterPro" id="IPR022998">
    <property type="entry name" value="ThiamineP_synth_TenI"/>
</dbReference>
<dbReference type="GO" id="GO:0009229">
    <property type="term" value="P:thiamine diphosphate biosynthetic process"/>
    <property type="evidence" value="ECO:0007669"/>
    <property type="project" value="UniProtKB-UniRule"/>
</dbReference>
<dbReference type="EMBL" id="JWIR02000008">
    <property type="protein sequence ID" value="KKB42748.1"/>
    <property type="molecule type" value="Genomic_DNA"/>
</dbReference>
<evidence type="ECO:0000256" key="3">
    <source>
        <dbReference type="ARBA" id="ARBA00022723"/>
    </source>
</evidence>
<comment type="catalytic activity">
    <reaction evidence="8 9 10">
        <text>2-[(2R,5Z)-2-carboxy-4-methylthiazol-5(2H)-ylidene]ethyl phosphate + 4-amino-2-methyl-5-(diphosphooxymethyl)pyrimidine + 2 H(+) = thiamine phosphate + CO2 + diphosphate</text>
        <dbReference type="Rhea" id="RHEA:47844"/>
        <dbReference type="ChEBI" id="CHEBI:15378"/>
        <dbReference type="ChEBI" id="CHEBI:16526"/>
        <dbReference type="ChEBI" id="CHEBI:33019"/>
        <dbReference type="ChEBI" id="CHEBI:37575"/>
        <dbReference type="ChEBI" id="CHEBI:57841"/>
        <dbReference type="ChEBI" id="CHEBI:62899"/>
        <dbReference type="EC" id="2.5.1.3"/>
    </reaction>
</comment>
<keyword evidence="14" id="KW-1185">Reference proteome</keyword>
<dbReference type="RefSeq" id="WP_039231691.1">
    <property type="nucleotide sequence ID" value="NZ_JWIR02000008.1"/>
</dbReference>
<feature type="binding site" evidence="9">
    <location>
        <position position="117"/>
    </location>
    <ligand>
        <name>4-amino-2-methyl-5-(diphosphooxymethyl)pyrimidine</name>
        <dbReference type="ChEBI" id="CHEBI:57841"/>
    </ligand>
</feature>
<feature type="binding site" evidence="9">
    <location>
        <begin position="143"/>
        <end position="145"/>
    </location>
    <ligand>
        <name>2-[(2R,5Z)-2-carboxy-4-methylthiazol-5(2H)-ylidene]ethyl phosphate</name>
        <dbReference type="ChEBI" id="CHEBI:62899"/>
    </ligand>
</feature>
<sequence>MSRISERQTREALAVYFIMGSTNCLQDPVKTLEEAIKGGITLFQLREKGPGALTGKAKEALALKLQEVCRRHGVPFLVNDDIELAAAIQADGVHIGQEDEPLEAVRARFPDKIIGVSAHTLEEAGQAAADGADYLGMGPVFPTSTKPDAKAARGTELIKAVRRSGLQLPIVGIGGITPANARVVVEDGADGVSVITAISQASSPLQAAHELKRAVEDAHVR</sequence>
<dbReference type="GO" id="GO:0000287">
    <property type="term" value="F:magnesium ion binding"/>
    <property type="evidence" value="ECO:0007669"/>
    <property type="project" value="UniProtKB-UniRule"/>
</dbReference>
<evidence type="ECO:0000256" key="2">
    <source>
        <dbReference type="ARBA" id="ARBA00022679"/>
    </source>
</evidence>
<comment type="cofactor">
    <cofactor evidence="9">
        <name>Mg(2+)</name>
        <dbReference type="ChEBI" id="CHEBI:18420"/>
    </cofactor>
    <text evidence="9">Binds 1 Mg(2+) ion per subunit.</text>
</comment>
<dbReference type="FunFam" id="3.20.20.70:FF:000096">
    <property type="entry name" value="Thiamine-phosphate synthase"/>
    <property type="match status" value="1"/>
</dbReference>
<gene>
    <name evidence="9" type="primary">thiE</name>
    <name evidence="13" type="ORF">QY95_03769</name>
</gene>
<dbReference type="NCBIfam" id="TIGR00693">
    <property type="entry name" value="thiE"/>
    <property type="match status" value="1"/>
</dbReference>
<dbReference type="PANTHER" id="PTHR20857:SF15">
    <property type="entry name" value="THIAMINE-PHOSPHATE SYNTHASE"/>
    <property type="match status" value="1"/>
</dbReference>
<dbReference type="SUPFAM" id="SSF51391">
    <property type="entry name" value="Thiamin phosphate synthase"/>
    <property type="match status" value="1"/>
</dbReference>
<feature type="binding site" evidence="9">
    <location>
        <position position="146"/>
    </location>
    <ligand>
        <name>4-amino-2-methyl-5-(diphosphooxymethyl)pyrimidine</name>
        <dbReference type="ChEBI" id="CHEBI:57841"/>
    </ligand>
</feature>
<dbReference type="UniPathway" id="UPA00060">
    <property type="reaction ID" value="UER00141"/>
</dbReference>
<comment type="catalytic activity">
    <reaction evidence="7 9 10">
        <text>2-(2-carboxy-4-methylthiazol-5-yl)ethyl phosphate + 4-amino-2-methyl-5-(diphosphooxymethyl)pyrimidine + 2 H(+) = thiamine phosphate + CO2 + diphosphate</text>
        <dbReference type="Rhea" id="RHEA:47848"/>
        <dbReference type="ChEBI" id="CHEBI:15378"/>
        <dbReference type="ChEBI" id="CHEBI:16526"/>
        <dbReference type="ChEBI" id="CHEBI:33019"/>
        <dbReference type="ChEBI" id="CHEBI:37575"/>
        <dbReference type="ChEBI" id="CHEBI:57841"/>
        <dbReference type="ChEBI" id="CHEBI:62890"/>
        <dbReference type="EC" id="2.5.1.3"/>
    </reaction>
</comment>
<evidence type="ECO:0000256" key="11">
    <source>
        <dbReference type="RuleBase" id="RU004253"/>
    </source>
</evidence>
<comment type="pathway">
    <text evidence="1 9 11">Cofactor biosynthesis; thiamine diphosphate biosynthesis; thiamine phosphate from 4-amino-2-methyl-5-diphosphomethylpyrimidine and 4-methyl-5-(2-phosphoethyl)-thiazole: step 1/1.</text>
</comment>
<evidence type="ECO:0000256" key="9">
    <source>
        <dbReference type="HAMAP-Rule" id="MF_00097"/>
    </source>
</evidence>
<dbReference type="OrthoDB" id="9812206at2"/>
<feature type="binding site" evidence="9">
    <location>
        <begin position="195"/>
        <end position="196"/>
    </location>
    <ligand>
        <name>2-[(2R,5Z)-2-carboxy-4-methylthiazol-5(2H)-ylidene]ethyl phosphate</name>
        <dbReference type="ChEBI" id="CHEBI:62899"/>
    </ligand>
</feature>
<dbReference type="InterPro" id="IPR013785">
    <property type="entry name" value="Aldolase_TIM"/>
</dbReference>
<feature type="binding site" evidence="9">
    <location>
        <position position="80"/>
    </location>
    <ligand>
        <name>Mg(2+)</name>
        <dbReference type="ChEBI" id="CHEBI:18420"/>
    </ligand>
</feature>
<name>A0A0F5I0U5_BACTR</name>
<protein>
    <recommendedName>
        <fullName evidence="9">Thiamine-phosphate synthase</fullName>
        <shortName evidence="9">TP synthase</shortName>
        <shortName evidence="9">TPS</shortName>
        <ecNumber evidence="9">2.5.1.3</ecNumber>
    </recommendedName>
    <alternativeName>
        <fullName evidence="9">Thiamine-phosphate pyrophosphorylase</fullName>
        <shortName evidence="9">TMP pyrophosphorylase</shortName>
        <shortName evidence="9">TMP-PPase</shortName>
    </alternativeName>
</protein>
<comment type="caution">
    <text evidence="13">The sequence shown here is derived from an EMBL/GenBank/DDBJ whole genome shotgun (WGS) entry which is preliminary data.</text>
</comment>
<feature type="binding site" evidence="9">
    <location>
        <begin position="44"/>
        <end position="48"/>
    </location>
    <ligand>
        <name>4-amino-2-methyl-5-(diphosphooxymethyl)pyrimidine</name>
        <dbReference type="ChEBI" id="CHEBI:57841"/>
    </ligand>
</feature>
<evidence type="ECO:0000256" key="4">
    <source>
        <dbReference type="ARBA" id="ARBA00022842"/>
    </source>
</evidence>
<dbReference type="PANTHER" id="PTHR20857">
    <property type="entry name" value="THIAMINE-PHOSPHATE PYROPHOSPHORYLASE"/>
    <property type="match status" value="1"/>
</dbReference>
<comment type="similarity">
    <text evidence="9 10">Belongs to the thiamine-phosphate synthase family.</text>
</comment>
<proteinExistence type="inferred from homology"/>
<dbReference type="HAMAP" id="MF_00097">
    <property type="entry name" value="TMP_synthase"/>
    <property type="match status" value="1"/>
</dbReference>
<evidence type="ECO:0000256" key="1">
    <source>
        <dbReference type="ARBA" id="ARBA00005165"/>
    </source>
</evidence>
<comment type="function">
    <text evidence="9">Condenses 4-methyl-5-(beta-hydroxyethyl)thiazole monophosphate (THZ-P) and 2-methyl-4-amino-5-hydroxymethyl pyrimidine pyrophosphate (HMP-PP) to form thiamine monophosphate (TMP).</text>
</comment>
<feature type="binding site" evidence="9">
    <location>
        <position position="99"/>
    </location>
    <ligand>
        <name>Mg(2+)</name>
        <dbReference type="ChEBI" id="CHEBI:18420"/>
    </ligand>
</feature>
<evidence type="ECO:0000256" key="7">
    <source>
        <dbReference type="ARBA" id="ARBA00047851"/>
    </source>
</evidence>
<dbReference type="GO" id="GO:0009228">
    <property type="term" value="P:thiamine biosynthetic process"/>
    <property type="evidence" value="ECO:0007669"/>
    <property type="project" value="UniProtKB-KW"/>
</dbReference>
<comment type="catalytic activity">
    <reaction evidence="6 9 10">
        <text>4-methyl-5-(2-phosphooxyethyl)-thiazole + 4-amino-2-methyl-5-(diphosphooxymethyl)pyrimidine + H(+) = thiamine phosphate + diphosphate</text>
        <dbReference type="Rhea" id="RHEA:22328"/>
        <dbReference type="ChEBI" id="CHEBI:15378"/>
        <dbReference type="ChEBI" id="CHEBI:33019"/>
        <dbReference type="ChEBI" id="CHEBI:37575"/>
        <dbReference type="ChEBI" id="CHEBI:57841"/>
        <dbReference type="ChEBI" id="CHEBI:58296"/>
        <dbReference type="EC" id="2.5.1.3"/>
    </reaction>
</comment>
<evidence type="ECO:0000256" key="10">
    <source>
        <dbReference type="RuleBase" id="RU003826"/>
    </source>
</evidence>
<dbReference type="STRING" id="1221996.QY95_03769"/>
<keyword evidence="3 9" id="KW-0479">Metal-binding</keyword>
<dbReference type="InterPro" id="IPR036206">
    <property type="entry name" value="ThiamineP_synth_sf"/>
</dbReference>
<dbReference type="EC" id="2.5.1.3" evidence="9"/>
<evidence type="ECO:0000256" key="5">
    <source>
        <dbReference type="ARBA" id="ARBA00022977"/>
    </source>
</evidence>
<dbReference type="Gene3D" id="3.20.20.70">
    <property type="entry name" value="Aldolase class I"/>
    <property type="match status" value="1"/>
</dbReference>
<dbReference type="GO" id="GO:0004789">
    <property type="term" value="F:thiamine-phosphate diphosphorylase activity"/>
    <property type="evidence" value="ECO:0007669"/>
    <property type="project" value="UniProtKB-UniRule"/>
</dbReference>
<keyword evidence="5 9" id="KW-0784">Thiamine biosynthesis</keyword>
<evidence type="ECO:0000259" key="12">
    <source>
        <dbReference type="Pfam" id="PF02581"/>
    </source>
</evidence>
<feature type="binding site" evidence="9">
    <location>
        <position position="79"/>
    </location>
    <ligand>
        <name>4-amino-2-methyl-5-(diphosphooxymethyl)pyrimidine</name>
        <dbReference type="ChEBI" id="CHEBI:57841"/>
    </ligand>
</feature>
<evidence type="ECO:0000256" key="6">
    <source>
        <dbReference type="ARBA" id="ARBA00047334"/>
    </source>
</evidence>
<dbReference type="Pfam" id="PF02581">
    <property type="entry name" value="TMP-TENI"/>
    <property type="match status" value="1"/>
</dbReference>
<dbReference type="InterPro" id="IPR034291">
    <property type="entry name" value="TMP_synthase"/>
</dbReference>
<dbReference type="AlphaFoldDB" id="A0A0F5I0U5"/>
<feature type="binding site" evidence="9">
    <location>
        <position position="175"/>
    </location>
    <ligand>
        <name>2-[(2R,5Z)-2-carboxy-4-methylthiazol-5(2H)-ylidene]ethyl phosphate</name>
        <dbReference type="ChEBI" id="CHEBI:62899"/>
    </ligand>
</feature>
<evidence type="ECO:0000313" key="13">
    <source>
        <dbReference type="EMBL" id="KKB42748.1"/>
    </source>
</evidence>
<accession>A0A0F5IBB8</accession>
<keyword evidence="4 9" id="KW-0460">Magnesium</keyword>
<keyword evidence="2 9" id="KW-0808">Transferase</keyword>
<dbReference type="GO" id="GO:0005737">
    <property type="term" value="C:cytoplasm"/>
    <property type="evidence" value="ECO:0007669"/>
    <property type="project" value="TreeGrafter"/>
</dbReference>
<accession>A0A0F5I0U5</accession>
<organism evidence="13 14">
    <name type="scientific">Bacillus thermotolerans</name>
    <name type="common">Quasibacillus thermotolerans</name>
    <dbReference type="NCBI Taxonomy" id="1221996"/>
    <lineage>
        <taxon>Bacteria</taxon>
        <taxon>Bacillati</taxon>
        <taxon>Bacillota</taxon>
        <taxon>Bacilli</taxon>
        <taxon>Bacillales</taxon>
        <taxon>Bacillaceae</taxon>
        <taxon>Bacillus</taxon>
    </lineage>
</organism>
<reference evidence="13" key="1">
    <citation type="submission" date="2015-02" db="EMBL/GenBank/DDBJ databases">
        <title>Genome Assembly of Bacillaceae bacterium MTCC 8252.</title>
        <authorList>
            <person name="Verma A."/>
            <person name="Khatri I."/>
            <person name="Mual P."/>
            <person name="Subramanian S."/>
            <person name="Krishnamurthi S."/>
        </authorList>
    </citation>
    <scope>NUCLEOTIDE SEQUENCE [LARGE SCALE GENOMIC DNA]</scope>
    <source>
        <strain evidence="13">MTCC 8252</strain>
    </source>
</reference>
<dbReference type="CDD" id="cd00564">
    <property type="entry name" value="TMP_TenI"/>
    <property type="match status" value="1"/>
</dbReference>
<feature type="domain" description="Thiamine phosphate synthase/TenI" evidence="12">
    <location>
        <begin position="15"/>
        <end position="198"/>
    </location>
</feature>